<accession>A0AAF0W9K3</accession>
<gene>
    <name evidence="5" type="ORF">DCAR_0104906</name>
</gene>
<feature type="domain" description="F-box" evidence="4">
    <location>
        <begin position="119"/>
        <end position="165"/>
    </location>
</feature>
<reference evidence="5" key="2">
    <citation type="submission" date="2022-03" db="EMBL/GenBank/DDBJ databases">
        <title>Draft title - Genomic analysis of global carrot germplasm unveils the trajectory of domestication and the origin of high carotenoid orange carrot.</title>
        <authorList>
            <person name="Iorizzo M."/>
            <person name="Ellison S."/>
            <person name="Senalik D."/>
            <person name="Macko-Podgorni A."/>
            <person name="Grzebelus D."/>
            <person name="Bostan H."/>
            <person name="Rolling W."/>
            <person name="Curaba J."/>
            <person name="Simon P."/>
        </authorList>
    </citation>
    <scope>NUCLEOTIDE SEQUENCE</scope>
    <source>
        <tissue evidence="5">Leaf</tissue>
    </source>
</reference>
<dbReference type="FunFam" id="1.20.1280.50:FF:000048">
    <property type="entry name" value="F-box family protein-like"/>
    <property type="match status" value="1"/>
</dbReference>
<proteinExistence type="predicted"/>
<reference evidence="5" key="1">
    <citation type="journal article" date="2016" name="Nat. Genet.">
        <title>A high-quality carrot genome assembly provides new insights into carotenoid accumulation and asterid genome evolution.</title>
        <authorList>
            <person name="Iorizzo M."/>
            <person name="Ellison S."/>
            <person name="Senalik D."/>
            <person name="Zeng P."/>
            <person name="Satapoomin P."/>
            <person name="Huang J."/>
            <person name="Bowman M."/>
            <person name="Iovene M."/>
            <person name="Sanseverino W."/>
            <person name="Cavagnaro P."/>
            <person name="Yildiz M."/>
            <person name="Macko-Podgorni A."/>
            <person name="Moranska E."/>
            <person name="Grzebelus E."/>
            <person name="Grzebelus D."/>
            <person name="Ashrafi H."/>
            <person name="Zheng Z."/>
            <person name="Cheng S."/>
            <person name="Spooner D."/>
            <person name="Van Deynze A."/>
            <person name="Simon P."/>
        </authorList>
    </citation>
    <scope>NUCLEOTIDE SEQUENCE</scope>
    <source>
        <tissue evidence="5">Leaf</tissue>
    </source>
</reference>
<evidence type="ECO:0000256" key="1">
    <source>
        <dbReference type="ARBA" id="ARBA00004906"/>
    </source>
</evidence>
<dbReference type="SMART" id="SM00256">
    <property type="entry name" value="FBOX"/>
    <property type="match status" value="1"/>
</dbReference>
<dbReference type="InterPro" id="IPR004289">
    <property type="entry name" value="Herpes_UL92"/>
</dbReference>
<name>A0AAF0W9K3_DAUCS</name>
<evidence type="ECO:0000256" key="2">
    <source>
        <dbReference type="ARBA" id="ARBA00022786"/>
    </source>
</evidence>
<organism evidence="5 6">
    <name type="scientific">Daucus carota subsp. sativus</name>
    <name type="common">Carrot</name>
    <dbReference type="NCBI Taxonomy" id="79200"/>
    <lineage>
        <taxon>Eukaryota</taxon>
        <taxon>Viridiplantae</taxon>
        <taxon>Streptophyta</taxon>
        <taxon>Embryophyta</taxon>
        <taxon>Tracheophyta</taxon>
        <taxon>Spermatophyta</taxon>
        <taxon>Magnoliopsida</taxon>
        <taxon>eudicotyledons</taxon>
        <taxon>Gunneridae</taxon>
        <taxon>Pentapetalae</taxon>
        <taxon>asterids</taxon>
        <taxon>campanulids</taxon>
        <taxon>Apiales</taxon>
        <taxon>Apiaceae</taxon>
        <taxon>Apioideae</taxon>
        <taxon>Scandiceae</taxon>
        <taxon>Daucinae</taxon>
        <taxon>Daucus</taxon>
        <taxon>Daucus sect. Daucus</taxon>
    </lineage>
</organism>
<feature type="compositionally biased region" description="Low complexity" evidence="3">
    <location>
        <begin position="80"/>
        <end position="95"/>
    </location>
</feature>
<dbReference type="InterPro" id="IPR036047">
    <property type="entry name" value="F-box-like_dom_sf"/>
</dbReference>
<dbReference type="PROSITE" id="PS50181">
    <property type="entry name" value="FBOX"/>
    <property type="match status" value="1"/>
</dbReference>
<sequence>MNIETKRTILEYLFRGCLYVKMPPWEDDDEDESLARFLESELSDQEPEQTQEDEEKEGPAQKRPRMEVEADVTEERKLTSSPSPSQIRSPSSSRIVKCNSSGHRVEGGIDRVKSSRIDTGSFSKVPPELFHHILKFLSSEDLVSCSMVCRFLSFVASDESLWRHLYCMRWGLLRPKSNYRDCAWKKLYIQRDEEDMVEFVRNCPSEFKEYYIQMQTAKRSQAPIPSQDDRMIVDKTVADQVYTWKSSKGLIGQVATDHACSGKSCSYYQIGDVFVCEKTGNIHVCDDNCKDASVDPANGLLVCTISGHCFDRLMSPSDEMDQDADQQQDGITDEAEPFMGSGRFARAYLLGYNCADEKELEACLKFC</sequence>
<dbReference type="Pfam" id="PF12937">
    <property type="entry name" value="F-box-like"/>
    <property type="match status" value="1"/>
</dbReference>
<keyword evidence="6" id="KW-1185">Reference proteome</keyword>
<feature type="compositionally biased region" description="Acidic residues" evidence="3">
    <location>
        <begin position="41"/>
        <end position="56"/>
    </location>
</feature>
<dbReference type="Proteomes" id="UP000077755">
    <property type="component" value="Chromosome 1"/>
</dbReference>
<evidence type="ECO:0000313" key="6">
    <source>
        <dbReference type="Proteomes" id="UP000077755"/>
    </source>
</evidence>
<evidence type="ECO:0000259" key="4">
    <source>
        <dbReference type="PROSITE" id="PS50181"/>
    </source>
</evidence>
<dbReference type="Pfam" id="PF03048">
    <property type="entry name" value="Herpes_UL92"/>
    <property type="match status" value="1"/>
</dbReference>
<dbReference type="SUPFAM" id="SSF81383">
    <property type="entry name" value="F-box domain"/>
    <property type="match status" value="1"/>
</dbReference>
<protein>
    <recommendedName>
        <fullName evidence="4">F-box domain-containing protein</fullName>
    </recommendedName>
</protein>
<dbReference type="AlphaFoldDB" id="A0AAF0W9K3"/>
<feature type="compositionally biased region" description="Basic and acidic residues" evidence="3">
    <location>
        <begin position="57"/>
        <end position="78"/>
    </location>
</feature>
<dbReference type="PANTHER" id="PTHR46550:SF1">
    <property type="entry name" value="F-BOX PROTEIN 3"/>
    <property type="match status" value="1"/>
</dbReference>
<dbReference type="EMBL" id="CP093343">
    <property type="protein sequence ID" value="WOG85714.1"/>
    <property type="molecule type" value="Genomic_DNA"/>
</dbReference>
<feature type="region of interest" description="Disordered" evidence="3">
    <location>
        <begin position="25"/>
        <end position="96"/>
    </location>
</feature>
<comment type="pathway">
    <text evidence="1">Protein modification; protein ubiquitination.</text>
</comment>
<dbReference type="Gene3D" id="1.20.1280.50">
    <property type="match status" value="1"/>
</dbReference>
<dbReference type="InterPro" id="IPR052121">
    <property type="entry name" value="F-box_SCF_Substrate_Recog"/>
</dbReference>
<evidence type="ECO:0000256" key="3">
    <source>
        <dbReference type="SAM" id="MobiDB-lite"/>
    </source>
</evidence>
<keyword evidence="2" id="KW-0833">Ubl conjugation pathway</keyword>
<dbReference type="GO" id="GO:0005737">
    <property type="term" value="C:cytoplasm"/>
    <property type="evidence" value="ECO:0007669"/>
    <property type="project" value="TreeGrafter"/>
</dbReference>
<dbReference type="InterPro" id="IPR001810">
    <property type="entry name" value="F-box_dom"/>
</dbReference>
<dbReference type="PANTHER" id="PTHR46550">
    <property type="entry name" value="F-BOX ONLY PROTEIN 3"/>
    <property type="match status" value="1"/>
</dbReference>
<evidence type="ECO:0000313" key="5">
    <source>
        <dbReference type="EMBL" id="WOG85714.1"/>
    </source>
</evidence>
<dbReference type="CDD" id="cd22166">
    <property type="entry name" value="F-box_AtSKIP31-like"/>
    <property type="match status" value="1"/>
</dbReference>